<name>A0A1I1ASS9_9CLOT</name>
<evidence type="ECO:0000256" key="2">
    <source>
        <dbReference type="ARBA" id="ARBA00022576"/>
    </source>
</evidence>
<dbReference type="InterPro" id="IPR015421">
    <property type="entry name" value="PyrdxlP-dep_Trfase_major"/>
</dbReference>
<dbReference type="EMBL" id="FOKI01000044">
    <property type="protein sequence ID" value="SFB40582.1"/>
    <property type="molecule type" value="Genomic_DNA"/>
</dbReference>
<dbReference type="Proteomes" id="UP000198619">
    <property type="component" value="Unassembled WGS sequence"/>
</dbReference>
<feature type="domain" description="Aminotransferase class I/classII large" evidence="5">
    <location>
        <begin position="26"/>
        <end position="378"/>
    </location>
</feature>
<reference evidence="6 7" key="1">
    <citation type="submission" date="2016-10" db="EMBL/GenBank/DDBJ databases">
        <authorList>
            <person name="de Groot N.N."/>
        </authorList>
    </citation>
    <scope>NUCLEOTIDE SEQUENCE [LARGE SCALE GENOMIC DNA]</scope>
    <source>
        <strain evidence="6 7">DSM 12271</strain>
    </source>
</reference>
<keyword evidence="7" id="KW-1185">Reference proteome</keyword>
<gene>
    <name evidence="6" type="ORF">SAMN04488528_104418</name>
</gene>
<dbReference type="GO" id="GO:0030170">
    <property type="term" value="F:pyridoxal phosphate binding"/>
    <property type="evidence" value="ECO:0007669"/>
    <property type="project" value="InterPro"/>
</dbReference>
<dbReference type="PROSITE" id="PS00105">
    <property type="entry name" value="AA_TRANSFER_CLASS_1"/>
    <property type="match status" value="1"/>
</dbReference>
<dbReference type="InterPro" id="IPR015422">
    <property type="entry name" value="PyrdxlP-dep_Trfase_small"/>
</dbReference>
<evidence type="ECO:0000313" key="6">
    <source>
        <dbReference type="EMBL" id="SFB40582.1"/>
    </source>
</evidence>
<organism evidence="6 7">
    <name type="scientific">Clostridium frigidicarnis</name>
    <dbReference type="NCBI Taxonomy" id="84698"/>
    <lineage>
        <taxon>Bacteria</taxon>
        <taxon>Bacillati</taxon>
        <taxon>Bacillota</taxon>
        <taxon>Clostridia</taxon>
        <taxon>Eubacteriales</taxon>
        <taxon>Clostridiaceae</taxon>
        <taxon>Clostridium</taxon>
    </lineage>
</organism>
<dbReference type="SUPFAM" id="SSF53383">
    <property type="entry name" value="PLP-dependent transferases"/>
    <property type="match status" value="1"/>
</dbReference>
<dbReference type="Gene3D" id="3.90.1150.10">
    <property type="entry name" value="Aspartate Aminotransferase, domain 1"/>
    <property type="match status" value="1"/>
</dbReference>
<dbReference type="InterPro" id="IPR015424">
    <property type="entry name" value="PyrdxlP-dep_Trfase"/>
</dbReference>
<dbReference type="RefSeq" id="WP_090042907.1">
    <property type="nucleotide sequence ID" value="NZ_FOKI01000044.1"/>
</dbReference>
<dbReference type="Pfam" id="PF00155">
    <property type="entry name" value="Aminotran_1_2"/>
    <property type="match status" value="1"/>
</dbReference>
<dbReference type="PANTHER" id="PTHR42832:SF3">
    <property type="entry name" value="L-GLUTAMINE--4-(METHYLSULFANYL)-2-OXOBUTANOATE AMINOTRANSFERASE"/>
    <property type="match status" value="1"/>
</dbReference>
<dbReference type="OrthoDB" id="9802328at2"/>
<comment type="cofactor">
    <cofactor evidence="1 4">
        <name>pyridoxal 5'-phosphate</name>
        <dbReference type="ChEBI" id="CHEBI:597326"/>
    </cofactor>
</comment>
<dbReference type="InterPro" id="IPR004839">
    <property type="entry name" value="Aminotransferase_I/II_large"/>
</dbReference>
<accession>A0A1I1ASS9</accession>
<dbReference type="STRING" id="84698.SAMN04488528_104418"/>
<dbReference type="InterPro" id="IPR004838">
    <property type="entry name" value="NHTrfase_class1_PyrdxlP-BS"/>
</dbReference>
<protein>
    <recommendedName>
        <fullName evidence="4">Aminotransferase</fullName>
        <ecNumber evidence="4">2.6.1.-</ecNumber>
    </recommendedName>
</protein>
<evidence type="ECO:0000313" key="7">
    <source>
        <dbReference type="Proteomes" id="UP000198619"/>
    </source>
</evidence>
<sequence length="395" mass="44820">MSKELLNTLPEDGFSFIDREIEITDDTINLSIGNPIDPPDEGLIRKLCMYIQDNNLHGYGFTYKDIQKEIQNSIVNYYNNKFGVILNPRNEVEVLNGTKEGIFCLLSSMINEGDKVLVPSPSYSVYMNCIHLAGGRVVEFPCYEDNFIPNISSIDKNDLEEASVIILCSPGNPTTKILPEDFLIEVVELAKKYDLKIIHDVAYGELCYGKNDITSILQISDAINVSVELYSLSKSCNVAGWRLGFALGNEKIISNLKKIKYNIDFGTFVPFQKVAIDMINNMQGYSYFQTKVYEERVDYFVEALNRLGWKIKKPEGTFFIWTKIPEKYDYMSDKEFVKFLYDKTNVLILPGSGFGDGGKGYVRIALTNNMEIIKKAVSNLEKLLLQEDKLLVSST</sequence>
<dbReference type="GO" id="GO:0008483">
    <property type="term" value="F:transaminase activity"/>
    <property type="evidence" value="ECO:0007669"/>
    <property type="project" value="UniProtKB-KW"/>
</dbReference>
<dbReference type="AlphaFoldDB" id="A0A1I1ASS9"/>
<proteinExistence type="inferred from homology"/>
<dbReference type="EC" id="2.6.1.-" evidence="4"/>
<keyword evidence="3 4" id="KW-0808">Transferase</keyword>
<evidence type="ECO:0000256" key="3">
    <source>
        <dbReference type="ARBA" id="ARBA00022679"/>
    </source>
</evidence>
<dbReference type="PANTHER" id="PTHR42832">
    <property type="entry name" value="AMINO ACID AMINOTRANSFERASE"/>
    <property type="match status" value="1"/>
</dbReference>
<evidence type="ECO:0000259" key="5">
    <source>
        <dbReference type="Pfam" id="PF00155"/>
    </source>
</evidence>
<dbReference type="Gene3D" id="3.40.640.10">
    <property type="entry name" value="Type I PLP-dependent aspartate aminotransferase-like (Major domain)"/>
    <property type="match status" value="1"/>
</dbReference>
<evidence type="ECO:0000256" key="1">
    <source>
        <dbReference type="ARBA" id="ARBA00001933"/>
    </source>
</evidence>
<dbReference type="InterPro" id="IPR050881">
    <property type="entry name" value="LL-DAP_aminotransferase"/>
</dbReference>
<comment type="similarity">
    <text evidence="4">Belongs to the class-I pyridoxal-phosphate-dependent aminotransferase family.</text>
</comment>
<keyword evidence="2 4" id="KW-0032">Aminotransferase</keyword>
<dbReference type="CDD" id="cd00609">
    <property type="entry name" value="AAT_like"/>
    <property type="match status" value="1"/>
</dbReference>
<evidence type="ECO:0000256" key="4">
    <source>
        <dbReference type="RuleBase" id="RU000481"/>
    </source>
</evidence>